<accession>A0A097BXI1</accession>
<evidence type="ECO:0000259" key="1">
    <source>
        <dbReference type="SMART" id="SM00731"/>
    </source>
</evidence>
<protein>
    <submittedName>
        <fullName evidence="2">SprT-like protein</fullName>
    </submittedName>
</protein>
<dbReference type="Pfam" id="PF10263">
    <property type="entry name" value="SprT-like"/>
    <property type="match status" value="1"/>
</dbReference>
<dbReference type="EMBL" id="KM401838">
    <property type="protein sequence ID" value="AIS73657.1"/>
    <property type="molecule type" value="Genomic_DNA"/>
</dbReference>
<dbReference type="SMART" id="SM00731">
    <property type="entry name" value="SprT"/>
    <property type="match status" value="1"/>
</dbReference>
<dbReference type="GO" id="GO:0006950">
    <property type="term" value="P:response to stress"/>
    <property type="evidence" value="ECO:0007669"/>
    <property type="project" value="UniProtKB-ARBA"/>
</dbReference>
<gene>
    <name evidence="2" type="ORF">PBI_VOHMINGHAZI_84</name>
</gene>
<name>A0A097BXI1_9CAUD</name>
<dbReference type="InterPro" id="IPR006640">
    <property type="entry name" value="SprT-like_domain"/>
</dbReference>
<proteinExistence type="predicted"/>
<dbReference type="KEGG" id="vg:26795352"/>
<sequence length="153" mass="17553">MTLALATRHMSPYEAQRITLDLILQHPKELGGYTVKLDNAKRRAGQCNHGLRVISLSKYLMAQRSYEETFNTITHEIAHALVGPRHGHDAVWAAKHRELGGDGKRCFQHEDKQSPWVGRCPHGKEFARYRQPKRLEGWKCRCPGSGDVVWSRR</sequence>
<evidence type="ECO:0000313" key="3">
    <source>
        <dbReference type="Proteomes" id="UP000029887"/>
    </source>
</evidence>
<feature type="domain" description="SprT-like" evidence="1">
    <location>
        <begin position="7"/>
        <end position="149"/>
    </location>
</feature>
<dbReference type="OrthoDB" id="11047at10239"/>
<dbReference type="RefSeq" id="YP_009224206.1">
    <property type="nucleotide sequence ID" value="NC_029077.1"/>
</dbReference>
<evidence type="ECO:0000313" key="2">
    <source>
        <dbReference type="EMBL" id="AIS73657.1"/>
    </source>
</evidence>
<reference evidence="2 3" key="1">
    <citation type="submission" date="2014-08" db="EMBL/GenBank/DDBJ databases">
        <authorList>
            <person name="Baker A.R."/>
            <person name="Burr A.R."/>
            <person name="Dasin A.T."/>
            <person name="Garcia J.E."/>
            <person name="Guerrero B.J."/>
            <person name="Jones M.I."/>
            <person name="Kim J.T."/>
            <person name="Rockwood T.C."/>
            <person name="Shen A.C.Y."/>
            <person name="Stoddart K.E."/>
            <person name="Truong Q.M."/>
            <person name="Villegas R.L."/>
            <person name="Walker J.M."/>
            <person name="Bhuiyan S."/>
            <person name="Benjamin R.C."/>
            <person name="Hughes L.E."/>
            <person name="Hale R.H."/>
            <person name="Visi D.H."/>
            <person name="Allen M.S."/>
            <person name="Anders K.R."/>
            <person name="Braun M.A."/>
            <person name="Delesalle V.A."/>
            <person name="Ware V.C."/>
            <person name="Bradley K.W."/>
            <person name="Barker L.P."/>
            <person name="Asai D.J."/>
            <person name="Bowman C.A."/>
            <person name="Russell D.A."/>
            <person name="Pope W.H."/>
            <person name="Jacobs-Sera D."/>
            <person name="Hendrix R.W."/>
            <person name="Hatfull G.F."/>
        </authorList>
    </citation>
    <scope>NUCLEOTIDE SEQUENCE [LARGE SCALE GENOMIC DNA]</scope>
</reference>
<dbReference type="Proteomes" id="UP000029887">
    <property type="component" value="Segment"/>
</dbReference>
<dbReference type="GeneID" id="26795352"/>
<organism evidence="2 3">
    <name type="scientific">Mycobacterium phage VohminGhazi</name>
    <dbReference type="NCBI Taxonomy" id="1542912"/>
    <lineage>
        <taxon>Viruses</taxon>
        <taxon>Duplodnaviria</taxon>
        <taxon>Heunggongvirae</taxon>
        <taxon>Uroviricota</taxon>
        <taxon>Caudoviricetes</taxon>
        <taxon>Gladiatorvirus</taxon>
        <taxon>Gladiatorvirus ericB</taxon>
    </lineage>
</organism>